<dbReference type="PROSITE" id="PS51257">
    <property type="entry name" value="PROKAR_LIPOPROTEIN"/>
    <property type="match status" value="1"/>
</dbReference>
<dbReference type="OrthoDB" id="5244690at2"/>
<reference evidence="3 4" key="1">
    <citation type="submission" date="2014-10" db="EMBL/GenBank/DDBJ databases">
        <title>Draft genome sequence of Actinoplanes utahensis NRRL 12052.</title>
        <authorList>
            <person name="Velasco-Bucheli B."/>
            <person name="del Cerro C."/>
            <person name="Hormigo D."/>
            <person name="Garcia J.L."/>
            <person name="Acebal C."/>
            <person name="Arroyo M."/>
            <person name="de la Mata I."/>
        </authorList>
    </citation>
    <scope>NUCLEOTIDE SEQUENCE [LARGE SCALE GENOMIC DNA]</scope>
    <source>
        <strain evidence="3 4">NRRL 12052</strain>
    </source>
</reference>
<dbReference type="Proteomes" id="UP000054537">
    <property type="component" value="Unassembled WGS sequence"/>
</dbReference>
<proteinExistence type="predicted"/>
<protein>
    <submittedName>
        <fullName evidence="3">Lytic transglycosylase</fullName>
    </submittedName>
</protein>
<organism evidence="3 4">
    <name type="scientific">Actinoplanes utahensis</name>
    <dbReference type="NCBI Taxonomy" id="1869"/>
    <lineage>
        <taxon>Bacteria</taxon>
        <taxon>Bacillati</taxon>
        <taxon>Actinomycetota</taxon>
        <taxon>Actinomycetes</taxon>
        <taxon>Micromonosporales</taxon>
        <taxon>Micromonosporaceae</taxon>
        <taxon>Actinoplanes</taxon>
    </lineage>
</organism>
<name>A0A0A6UXC0_ACTUT</name>
<dbReference type="eggNOG" id="COG0741">
    <property type="taxonomic scope" value="Bacteria"/>
</dbReference>
<keyword evidence="4" id="KW-1185">Reference proteome</keyword>
<evidence type="ECO:0000259" key="2">
    <source>
        <dbReference type="Pfam" id="PF01464"/>
    </source>
</evidence>
<gene>
    <name evidence="3" type="ORF">MB27_00020</name>
</gene>
<dbReference type="AlphaFoldDB" id="A0A0A6UXC0"/>
<dbReference type="Gene3D" id="1.10.530.10">
    <property type="match status" value="1"/>
</dbReference>
<feature type="compositionally biased region" description="Low complexity" evidence="1">
    <location>
        <begin position="33"/>
        <end position="76"/>
    </location>
</feature>
<dbReference type="InterPro" id="IPR023346">
    <property type="entry name" value="Lysozyme-like_dom_sf"/>
</dbReference>
<dbReference type="InterPro" id="IPR008258">
    <property type="entry name" value="Transglycosylase_SLT_dom_1"/>
</dbReference>
<feature type="domain" description="Transglycosylase SLT" evidence="2">
    <location>
        <begin position="127"/>
        <end position="241"/>
    </location>
</feature>
<dbReference type="CDD" id="cd00254">
    <property type="entry name" value="LT-like"/>
    <property type="match status" value="1"/>
</dbReference>
<evidence type="ECO:0000313" key="3">
    <source>
        <dbReference type="EMBL" id="KHD79079.1"/>
    </source>
</evidence>
<dbReference type="RefSeq" id="WP_043521503.1">
    <property type="nucleotide sequence ID" value="NZ_BAABKU010000024.1"/>
</dbReference>
<dbReference type="STRING" id="1869.MB27_00020"/>
<comment type="caution">
    <text evidence="3">The sequence shown here is derived from an EMBL/GenBank/DDBJ whole genome shotgun (WGS) entry which is preliminary data.</text>
</comment>
<feature type="region of interest" description="Disordered" evidence="1">
    <location>
        <begin position="28"/>
        <end position="84"/>
    </location>
</feature>
<evidence type="ECO:0000313" key="4">
    <source>
        <dbReference type="Proteomes" id="UP000054537"/>
    </source>
</evidence>
<accession>A0A0A6UXC0</accession>
<evidence type="ECO:0000256" key="1">
    <source>
        <dbReference type="SAM" id="MobiDB-lite"/>
    </source>
</evidence>
<dbReference type="SUPFAM" id="SSF53955">
    <property type="entry name" value="Lysozyme-like"/>
    <property type="match status" value="1"/>
</dbReference>
<dbReference type="EMBL" id="JRTT01000001">
    <property type="protein sequence ID" value="KHD79079.1"/>
    <property type="molecule type" value="Genomic_DNA"/>
</dbReference>
<dbReference type="Pfam" id="PF01464">
    <property type="entry name" value="SLT"/>
    <property type="match status" value="1"/>
</dbReference>
<sequence length="268" mass="28808">MDRRVSVAAAVVALVVTAGCGLLGSGGDDRAAAPDPASELVSVAPATTEPTVEPTVEPTTPSPAPTTVKPSATTKKPAPKPTAPTFNTQLPDCVRYVGKPVTYAKAKAALNAAAKKTYWPGSAPDLKVPADLIRATAWHESGWTSNIENCDGGFGLMQVMPDTEAFINQRFEQSYDYRDYRQNAILGANQLAWLTRYFGEKYFKKNYDLGTAKCKSDASPCLLNLVIDGYNMGYGSTEAAFVAGKKLSNPKYVHLIRANMRECDCDTL</sequence>